<evidence type="ECO:0000256" key="1">
    <source>
        <dbReference type="ARBA" id="ARBA00004651"/>
    </source>
</evidence>
<evidence type="ECO:0000256" key="9">
    <source>
        <dbReference type="SAM" id="Coils"/>
    </source>
</evidence>
<feature type="transmembrane region" description="Helical" evidence="10">
    <location>
        <begin position="1263"/>
        <end position="1285"/>
    </location>
</feature>
<keyword evidence="13" id="KW-1185">Reference proteome</keyword>
<feature type="transmembrane region" description="Helical" evidence="10">
    <location>
        <begin position="492"/>
        <end position="514"/>
    </location>
</feature>
<dbReference type="Pfam" id="PF02355">
    <property type="entry name" value="SecD_SecF_C"/>
    <property type="match status" value="1"/>
</dbReference>
<evidence type="ECO:0000256" key="3">
    <source>
        <dbReference type="ARBA" id="ARBA00022475"/>
    </source>
</evidence>
<keyword evidence="9" id="KW-0175">Coiled coil</keyword>
<feature type="transmembrane region" description="Helical" evidence="10">
    <location>
        <begin position="592"/>
        <end position="615"/>
    </location>
</feature>
<evidence type="ECO:0000256" key="2">
    <source>
        <dbReference type="ARBA" id="ARBA00022448"/>
    </source>
</evidence>
<dbReference type="PANTHER" id="PTHR30081">
    <property type="entry name" value="PROTEIN-EXPORT MEMBRANE PROTEIN SEC"/>
    <property type="match status" value="1"/>
</dbReference>
<dbReference type="PANTHER" id="PTHR30081:SF8">
    <property type="entry name" value="PROTEIN TRANSLOCASE SUBUNIT SECF"/>
    <property type="match status" value="1"/>
</dbReference>
<evidence type="ECO:0000256" key="4">
    <source>
        <dbReference type="ARBA" id="ARBA00022692"/>
    </source>
</evidence>
<feature type="transmembrane region" description="Helical" evidence="10">
    <location>
        <begin position="849"/>
        <end position="869"/>
    </location>
</feature>
<dbReference type="InterPro" id="IPR022813">
    <property type="entry name" value="SecD/SecF_arch_bac"/>
</dbReference>
<comment type="subcellular location">
    <subcellularLocation>
        <location evidence="1">Cell membrane</location>
        <topology evidence="1">Multi-pass membrane protein</topology>
    </subcellularLocation>
</comment>
<keyword evidence="8 10" id="KW-0472">Membrane</keyword>
<evidence type="ECO:0000256" key="10">
    <source>
        <dbReference type="SAM" id="Phobius"/>
    </source>
</evidence>
<dbReference type="GO" id="GO:0015031">
    <property type="term" value="P:protein transport"/>
    <property type="evidence" value="ECO:0007669"/>
    <property type="project" value="UniProtKB-KW"/>
</dbReference>
<name>A0A5B9Y4R2_9MOLU</name>
<keyword evidence="3" id="KW-1003">Cell membrane</keyword>
<feature type="transmembrane region" description="Helical" evidence="10">
    <location>
        <begin position="1239"/>
        <end position="1257"/>
    </location>
</feature>
<evidence type="ECO:0000259" key="11">
    <source>
        <dbReference type="Pfam" id="PF02355"/>
    </source>
</evidence>
<sequence>MIVMNNRKKLKFKKKLAFSIMTIFIILSSLIVGIFFSTQHFSENYKLGSDFKGYYSALVAVDNANEETNNDGQPNGNAKTAAKVLEQRLNPMGTNQILIETAGLNYLKVLSPVDAYDSETTFQNQIQRNGGAILLDSEFADLQFSGSERKGINDYFTSASATSVATSGGKNPAISFELNGTEFSSLISSEDSNGAQTSPQMSIMIDADGLYNDVRNWYLLVDKDTEAERIESYYDTIISPLVSKYNNSSTEAAVKNVLNDMFTGRYESRSTGANTFYSYINLLTMSADRSTWIANFTDYVSKGFEYLSSTSKYVYDPNAKTEDFAEGGKYADDIFGYNGTALATVNLGNIKDVFSNVNKTMLNSIFITDSITNQLNVNATIENDSKFMTNKFKSYFLLLNSAVSSQKTQGSAAYINGDKFFIEFATQPESRARVGAAVFNASTQGYIFTVNSVSTLNPTINSVMLSTALIFMGIVLLALIVYVLFMYRLLGLFMIIVMLAISMLTLMSTTWFGLTLGPEAIIGTIIIVAINLELFSMIFENLKFNLYAKQRNIKTSFNISMKENIALSIDVLIALIVPAICLFWITSNAIQSFSIIILMGVLFSITIGVLVGFILNKLTISTNVFNNRSWLVALNTDFANQGNPLLNFKIRNLKNKIEKLEKKAEAKDKILSLKEQLKLLNEKLEIINKKIEENPSKVANKAKNKTLAKIAKVEKKIAKVEATKKQVKIEKKAEVKDKILPLKEKLKKLNEKLEIRNKRADEKFAKATSKSKEKILAKIAKVEKKIAKLDATKKQVKIVKLELKIADYNYILGDNTQQIIENESEIVLSTQDKVKVKAYEKTIKNGSKIMAVVLMAITIVAATIGAVFGPKYDSSFGNRTEYTLWGTKIEKMYSGIENSVEDPKVDADFRALVAKEVIISNDDTDFNMNRAVANYFSLLLDRPEVVNQIIGPVTNIEYKAHKFTVSFGNNFSFSNSSTNNDESEIGWINLSVMTTSGFQSRAIKSIFNRIGNIAISDTGAGGDFNNQNEGFISKRIRTYSLRILVIQSAYALLAIVLALIVYILIRFKWTYYIAMVVGIALAPAVTLAIAVGLQFPIGVNTLIALAAIMIFMCISLFMVFGKARALISTKDEKSMMNFFKEEIQYSFVIKDEKKKIKDKLFLDKSDLKLKLKNKELTKEEVKALKVEFRKLKHAEWTKFRDVKKENKIKINRVSKQNNYLKEVMVQTFKYGAIRTIMSSILYVTVSILLAVTLTPIATFGVSIAIGVVLTNFIILFICLPVWIYLEQIRIRNYLTRKRFINNLKVSGEEQIIEGVND</sequence>
<feature type="transmembrane region" description="Helical" evidence="10">
    <location>
        <begin position="16"/>
        <end position="36"/>
    </location>
</feature>
<dbReference type="NCBIfam" id="NF037998">
    <property type="entry name" value="RND_1"/>
    <property type="match status" value="2"/>
</dbReference>
<protein>
    <submittedName>
        <fullName evidence="12">Protein translocase subunit SecDF</fullName>
    </submittedName>
</protein>
<reference evidence="12 13" key="1">
    <citation type="submission" date="2019-08" db="EMBL/GenBank/DDBJ databases">
        <title>Complete genome sequence of Spiroplasma chinense CCH (DSM 19755).</title>
        <authorList>
            <person name="Shen H.-Y."/>
            <person name="Lin Y.-C."/>
            <person name="Chou L."/>
            <person name="Kuo C.-H."/>
        </authorList>
    </citation>
    <scope>NUCLEOTIDE SEQUENCE [LARGE SCALE GENOMIC DNA]</scope>
    <source>
        <strain evidence="12 13">CCH</strain>
    </source>
</reference>
<keyword evidence="2" id="KW-0813">Transport</keyword>
<feature type="transmembrane region" description="Helical" evidence="10">
    <location>
        <begin position="520"/>
        <end position="544"/>
    </location>
</feature>
<feature type="coiled-coil region" evidence="9">
    <location>
        <begin position="643"/>
        <end position="792"/>
    </location>
</feature>
<evidence type="ECO:0000313" key="13">
    <source>
        <dbReference type="Proteomes" id="UP000323144"/>
    </source>
</evidence>
<gene>
    <name evidence="12" type="primary">secDF</name>
    <name evidence="12" type="ORF">SCHIN_v1c05660</name>
</gene>
<accession>A0A5B9Y4R2</accession>
<evidence type="ECO:0000256" key="6">
    <source>
        <dbReference type="ARBA" id="ARBA00022989"/>
    </source>
</evidence>
<dbReference type="Proteomes" id="UP000323144">
    <property type="component" value="Chromosome"/>
</dbReference>
<feature type="transmembrane region" description="Helical" evidence="10">
    <location>
        <begin position="565"/>
        <end position="586"/>
    </location>
</feature>
<keyword evidence="7" id="KW-0811">Translocation</keyword>
<evidence type="ECO:0000313" key="12">
    <source>
        <dbReference type="EMBL" id="QEH61763.1"/>
    </source>
</evidence>
<dbReference type="EMBL" id="CP043026">
    <property type="protein sequence ID" value="QEH61763.1"/>
    <property type="molecule type" value="Genomic_DNA"/>
</dbReference>
<dbReference type="KEGG" id="schi:SCHIN_v1c05660"/>
<feature type="transmembrane region" description="Helical" evidence="10">
    <location>
        <begin position="1101"/>
        <end position="1120"/>
    </location>
</feature>
<organism evidence="12 13">
    <name type="scientific">Spiroplasma chinense</name>
    <dbReference type="NCBI Taxonomy" id="216932"/>
    <lineage>
        <taxon>Bacteria</taxon>
        <taxon>Bacillati</taxon>
        <taxon>Mycoplasmatota</taxon>
        <taxon>Mollicutes</taxon>
        <taxon>Entomoplasmatales</taxon>
        <taxon>Spiroplasmataceae</taxon>
        <taxon>Spiroplasma</taxon>
    </lineage>
</organism>
<keyword evidence="6 10" id="KW-1133">Transmembrane helix</keyword>
<feature type="coiled-coil region" evidence="9">
    <location>
        <begin position="1164"/>
        <end position="1194"/>
    </location>
</feature>
<feature type="transmembrane region" description="Helical" evidence="10">
    <location>
        <begin position="463"/>
        <end position="485"/>
    </location>
</feature>
<dbReference type="InterPro" id="IPR048634">
    <property type="entry name" value="SecD_SecF_C"/>
</dbReference>
<proteinExistence type="predicted"/>
<dbReference type="GO" id="GO:0005886">
    <property type="term" value="C:plasma membrane"/>
    <property type="evidence" value="ECO:0007669"/>
    <property type="project" value="UniProtKB-SubCell"/>
</dbReference>
<evidence type="ECO:0000256" key="8">
    <source>
        <dbReference type="ARBA" id="ARBA00023136"/>
    </source>
</evidence>
<keyword evidence="5" id="KW-0653">Protein transport</keyword>
<evidence type="ECO:0000256" key="5">
    <source>
        <dbReference type="ARBA" id="ARBA00022927"/>
    </source>
</evidence>
<feature type="domain" description="Protein export membrane protein SecD/SecF C-terminal" evidence="11">
    <location>
        <begin position="448"/>
        <end position="607"/>
    </location>
</feature>
<keyword evidence="4 10" id="KW-0812">Transmembrane</keyword>
<feature type="transmembrane region" description="Helical" evidence="10">
    <location>
        <begin position="1072"/>
        <end position="1095"/>
    </location>
</feature>
<evidence type="ECO:0000256" key="7">
    <source>
        <dbReference type="ARBA" id="ARBA00023010"/>
    </source>
</evidence>
<dbReference type="SUPFAM" id="SSF82866">
    <property type="entry name" value="Multidrug efflux transporter AcrB transmembrane domain"/>
    <property type="match status" value="1"/>
</dbReference>
<feature type="transmembrane region" description="Helical" evidence="10">
    <location>
        <begin position="1043"/>
        <end position="1065"/>
    </location>
</feature>